<feature type="non-terminal residue" evidence="2">
    <location>
        <position position="1"/>
    </location>
</feature>
<comment type="caution">
    <text evidence="2">The sequence shown here is derived from an EMBL/GenBank/DDBJ whole genome shotgun (WGS) entry which is preliminary data.</text>
</comment>
<dbReference type="PANTHER" id="PTHR21824:SF4">
    <property type="entry name" value="TRANSMEMBRANE PROTEIN 177"/>
    <property type="match status" value="1"/>
</dbReference>
<feature type="transmembrane region" description="Helical" evidence="1">
    <location>
        <begin position="12"/>
        <end position="35"/>
    </location>
</feature>
<proteinExistence type="predicted"/>
<dbReference type="PANTHER" id="PTHR21824">
    <property type="entry name" value="TRANSMEMBRANE PROTEIN 177"/>
    <property type="match status" value="1"/>
</dbReference>
<evidence type="ECO:0000313" key="2">
    <source>
        <dbReference type="EMBL" id="CAH3135528.1"/>
    </source>
</evidence>
<protein>
    <submittedName>
        <fullName evidence="2">Uncharacterized protein</fullName>
    </submittedName>
</protein>
<keyword evidence="1" id="KW-0812">Transmembrane</keyword>
<keyword evidence="1" id="KW-1133">Transmembrane helix</keyword>
<evidence type="ECO:0000313" key="3">
    <source>
        <dbReference type="Proteomes" id="UP001159428"/>
    </source>
</evidence>
<reference evidence="2 3" key="1">
    <citation type="submission" date="2022-05" db="EMBL/GenBank/DDBJ databases">
        <authorList>
            <consortium name="Genoscope - CEA"/>
            <person name="William W."/>
        </authorList>
    </citation>
    <scope>NUCLEOTIDE SEQUENCE [LARGE SCALE GENOMIC DNA]</scope>
</reference>
<sequence>RVLIRHIASFLKLVIMWLRVAVGVTSGALVCLKAIPHIFPQLYYKRIKELKIDGREMEIPPRCREQLAGMSQKLGMSDKQDKISFFVCRSLYPSSSGATWLPNGAVIGVPLSFYFKHEDDLGRFGEICFQDGKVPMLLQSRFGQKFIHTQLSSDDNIAFCIGRELVHLSSSFDIASDVFFAPSWLIATYAISRRTRIVIPRASALVDGIVKVTLYLLSFVCFWPVERRLNHYREFKADEMSARCDLDVAKGGVDWVLKKKRFLSLMKSIQGGHESKEVLFNTVDSTHPKLLDRLRRLEVIVDEKIKGAS</sequence>
<name>A0AAU9X3J3_9CNID</name>
<dbReference type="GO" id="GO:0016020">
    <property type="term" value="C:membrane"/>
    <property type="evidence" value="ECO:0007669"/>
    <property type="project" value="TreeGrafter"/>
</dbReference>
<evidence type="ECO:0000256" key="1">
    <source>
        <dbReference type="SAM" id="Phobius"/>
    </source>
</evidence>
<dbReference type="EMBL" id="CALNXJ010000029">
    <property type="protein sequence ID" value="CAH3135528.1"/>
    <property type="molecule type" value="Genomic_DNA"/>
</dbReference>
<dbReference type="InterPro" id="IPR026620">
    <property type="entry name" value="TMEM177"/>
</dbReference>
<keyword evidence="3" id="KW-1185">Reference proteome</keyword>
<organism evidence="2 3">
    <name type="scientific">Pocillopora meandrina</name>
    <dbReference type="NCBI Taxonomy" id="46732"/>
    <lineage>
        <taxon>Eukaryota</taxon>
        <taxon>Metazoa</taxon>
        <taxon>Cnidaria</taxon>
        <taxon>Anthozoa</taxon>
        <taxon>Hexacorallia</taxon>
        <taxon>Scleractinia</taxon>
        <taxon>Astrocoeniina</taxon>
        <taxon>Pocilloporidae</taxon>
        <taxon>Pocillopora</taxon>
    </lineage>
</organism>
<dbReference type="AlphaFoldDB" id="A0AAU9X3J3"/>
<accession>A0AAU9X3J3</accession>
<gene>
    <name evidence="2" type="ORF">PMEA_00016261</name>
</gene>
<keyword evidence="1" id="KW-0472">Membrane</keyword>
<dbReference type="Proteomes" id="UP001159428">
    <property type="component" value="Unassembled WGS sequence"/>
</dbReference>